<keyword evidence="4" id="KW-1003">Cell membrane</keyword>
<evidence type="ECO:0000313" key="16">
    <source>
        <dbReference type="EMBL" id="NEY21491.1"/>
    </source>
</evidence>
<dbReference type="Pfam" id="PF17203">
    <property type="entry name" value="sCache_3_2"/>
    <property type="match status" value="1"/>
</dbReference>
<evidence type="ECO:0000256" key="12">
    <source>
        <dbReference type="ARBA" id="ARBA00023012"/>
    </source>
</evidence>
<dbReference type="InterPro" id="IPR013767">
    <property type="entry name" value="PAS_fold"/>
</dbReference>
<evidence type="ECO:0000256" key="5">
    <source>
        <dbReference type="ARBA" id="ARBA00022553"/>
    </source>
</evidence>
<dbReference type="RefSeq" id="WP_163174433.1">
    <property type="nucleotide sequence ID" value="NZ_JAAIWK010000036.1"/>
</dbReference>
<evidence type="ECO:0000256" key="8">
    <source>
        <dbReference type="ARBA" id="ARBA00022741"/>
    </source>
</evidence>
<dbReference type="PROSITE" id="PS50109">
    <property type="entry name" value="HIS_KIN"/>
    <property type="match status" value="1"/>
</dbReference>
<dbReference type="InterPro" id="IPR039506">
    <property type="entry name" value="SPOB_a"/>
</dbReference>
<evidence type="ECO:0000256" key="1">
    <source>
        <dbReference type="ARBA" id="ARBA00000085"/>
    </source>
</evidence>
<proteinExistence type="predicted"/>
<dbReference type="FunFam" id="1.10.287.130:FF:000011">
    <property type="entry name" value="Sensor histidine kinase DcuS"/>
    <property type="match status" value="1"/>
</dbReference>
<keyword evidence="17" id="KW-1185">Reference proteome</keyword>
<comment type="caution">
    <text evidence="16">The sequence shown here is derived from an EMBL/GenBank/DDBJ whole genome shotgun (WGS) entry which is preliminary data.</text>
</comment>
<dbReference type="EC" id="2.7.13.3" evidence="3"/>
<dbReference type="InterPro" id="IPR016120">
    <property type="entry name" value="Sig_transdc_His_kin_SpoOB"/>
</dbReference>
<evidence type="ECO:0000259" key="15">
    <source>
        <dbReference type="PROSITE" id="PS50109"/>
    </source>
</evidence>
<dbReference type="Pfam" id="PF14689">
    <property type="entry name" value="SPOB_a"/>
    <property type="match status" value="1"/>
</dbReference>
<name>A0A6M0PAF7_9BACI</name>
<dbReference type="InterPro" id="IPR035965">
    <property type="entry name" value="PAS-like_dom_sf"/>
</dbReference>
<dbReference type="SMART" id="SM00387">
    <property type="entry name" value="HATPase_c"/>
    <property type="match status" value="1"/>
</dbReference>
<evidence type="ECO:0000256" key="14">
    <source>
        <dbReference type="SAM" id="Phobius"/>
    </source>
</evidence>
<dbReference type="SUPFAM" id="SSF55890">
    <property type="entry name" value="Sporulation response regulatory protein Spo0B"/>
    <property type="match status" value="1"/>
</dbReference>
<organism evidence="16 17">
    <name type="scientific">Heyndrickxia ginsengihumi</name>
    <dbReference type="NCBI Taxonomy" id="363870"/>
    <lineage>
        <taxon>Bacteria</taxon>
        <taxon>Bacillati</taxon>
        <taxon>Bacillota</taxon>
        <taxon>Bacilli</taxon>
        <taxon>Bacillales</taxon>
        <taxon>Bacillaceae</taxon>
        <taxon>Heyndrickxia</taxon>
    </lineage>
</organism>
<gene>
    <name evidence="16" type="ORF">G4D61_16225</name>
</gene>
<dbReference type="Gene3D" id="1.10.287.130">
    <property type="match status" value="1"/>
</dbReference>
<feature type="transmembrane region" description="Helical" evidence="14">
    <location>
        <begin position="175"/>
        <end position="194"/>
    </location>
</feature>
<keyword evidence="5" id="KW-0597">Phosphoprotein</keyword>
<evidence type="ECO:0000256" key="10">
    <source>
        <dbReference type="ARBA" id="ARBA00022840"/>
    </source>
</evidence>
<reference evidence="16 17" key="1">
    <citation type="submission" date="2020-02" db="EMBL/GenBank/DDBJ databases">
        <authorList>
            <person name="Feng H."/>
        </authorList>
    </citation>
    <scope>NUCLEOTIDE SEQUENCE [LARGE SCALE GENOMIC DNA]</scope>
    <source>
        <strain evidence="16 17">Gsoil 114</strain>
    </source>
</reference>
<evidence type="ECO:0000256" key="6">
    <source>
        <dbReference type="ARBA" id="ARBA00022679"/>
    </source>
</evidence>
<evidence type="ECO:0000256" key="9">
    <source>
        <dbReference type="ARBA" id="ARBA00022777"/>
    </source>
</evidence>
<dbReference type="InterPro" id="IPR004358">
    <property type="entry name" value="Sig_transdc_His_kin-like_C"/>
</dbReference>
<dbReference type="Proteomes" id="UP000476934">
    <property type="component" value="Unassembled WGS sequence"/>
</dbReference>
<dbReference type="InterPro" id="IPR029151">
    <property type="entry name" value="Sensor-like_sf"/>
</dbReference>
<comment type="catalytic activity">
    <reaction evidence="1">
        <text>ATP + protein L-histidine = ADP + protein N-phospho-L-histidine.</text>
        <dbReference type="EC" id="2.7.13.3"/>
    </reaction>
</comment>
<keyword evidence="7 14" id="KW-0812">Transmembrane</keyword>
<sequence length="534" mass="59451">MHTLKVSLQTKILGFVLLLTFFITTLLTVYFMMVESKQIEEQKGRLALEISKTVANMPTIIQAFQTKNPSKTIQPLAEKIRKQTGAEFIVVGNKKGIRYSHPIKSRIGKKMIGGDNERAIVKGESYISKAKGSLGASLRGKAPIFNQRGEIIGVVSVGFMLEDIQHQMYMRLMKVVIVAVIALIVSILGSVLLARNIRKDTMGLEPYEIAALYKEKRAILHAVKEGILAIDEHGFIITMNQPAKQLLHINRKVRQTKVDQLIPAGFLYEVLDSKQPQTDAELIWKDKILIVNTTPILNEQGEISGVVASFRDKSEVEDMVNTLSEVRKYSEDLRAQTHEFTNKLHVISGLLQLGEYDEVIQMIQEETAMLQSQHKLLFEQIKDAKVQAIILGKLGKASEKKISLEIDTNSDLRPLPKHIKLSQLIVIIGNLIDNAFEAVAKLTNPLVIFFATDIGEDMIIEISDNGNGITGEEISHIFERGFTTKTNRAQHGFGLANVKEAVDELGGYIEVHSKAGNGTTFTVYIPKRGGESRA</sequence>
<dbReference type="InterPro" id="IPR003594">
    <property type="entry name" value="HATPase_dom"/>
</dbReference>
<evidence type="ECO:0000256" key="4">
    <source>
        <dbReference type="ARBA" id="ARBA00022475"/>
    </source>
</evidence>
<dbReference type="Pfam" id="PF00989">
    <property type="entry name" value="PAS"/>
    <property type="match status" value="1"/>
</dbReference>
<dbReference type="FunFam" id="3.30.450.20:FF:000018">
    <property type="entry name" value="Sensor histidine kinase DcuS"/>
    <property type="match status" value="1"/>
</dbReference>
<dbReference type="Gene3D" id="3.30.565.10">
    <property type="entry name" value="Histidine kinase-like ATPase, C-terminal domain"/>
    <property type="match status" value="1"/>
</dbReference>
<keyword evidence="6" id="KW-0808">Transferase</keyword>
<dbReference type="EMBL" id="JAAIWK010000036">
    <property type="protein sequence ID" value="NEY21491.1"/>
    <property type="molecule type" value="Genomic_DNA"/>
</dbReference>
<feature type="transmembrane region" description="Helical" evidence="14">
    <location>
        <begin position="12"/>
        <end position="33"/>
    </location>
</feature>
<keyword evidence="8" id="KW-0547">Nucleotide-binding</keyword>
<dbReference type="SMART" id="SM00091">
    <property type="entry name" value="PAS"/>
    <property type="match status" value="1"/>
</dbReference>
<dbReference type="SUPFAM" id="SSF55874">
    <property type="entry name" value="ATPase domain of HSP90 chaperone/DNA topoisomerase II/histidine kinase"/>
    <property type="match status" value="1"/>
</dbReference>
<dbReference type="InterPro" id="IPR036890">
    <property type="entry name" value="HATPase_C_sf"/>
</dbReference>
<dbReference type="InterPro" id="IPR000014">
    <property type="entry name" value="PAS"/>
</dbReference>
<dbReference type="GO" id="GO:0006355">
    <property type="term" value="P:regulation of DNA-templated transcription"/>
    <property type="evidence" value="ECO:0007669"/>
    <property type="project" value="InterPro"/>
</dbReference>
<feature type="domain" description="Histidine kinase" evidence="15">
    <location>
        <begin position="335"/>
        <end position="529"/>
    </location>
</feature>
<keyword evidence="12" id="KW-0902">Two-component regulatory system</keyword>
<dbReference type="GO" id="GO:0005886">
    <property type="term" value="C:plasma membrane"/>
    <property type="evidence" value="ECO:0007669"/>
    <property type="project" value="UniProtKB-SubCell"/>
</dbReference>
<evidence type="ECO:0000256" key="11">
    <source>
        <dbReference type="ARBA" id="ARBA00022989"/>
    </source>
</evidence>
<evidence type="ECO:0000313" key="17">
    <source>
        <dbReference type="Proteomes" id="UP000476934"/>
    </source>
</evidence>
<dbReference type="Gene3D" id="3.30.450.20">
    <property type="entry name" value="PAS domain"/>
    <property type="match status" value="2"/>
</dbReference>
<comment type="subcellular location">
    <subcellularLocation>
        <location evidence="2">Cell membrane</location>
        <topology evidence="2">Multi-pass membrane protein</topology>
    </subcellularLocation>
</comment>
<dbReference type="PANTHER" id="PTHR43547:SF3">
    <property type="entry name" value="SENSOR PROTEIN CITS"/>
    <property type="match status" value="1"/>
</dbReference>
<dbReference type="PANTHER" id="PTHR43547">
    <property type="entry name" value="TWO-COMPONENT HISTIDINE KINASE"/>
    <property type="match status" value="1"/>
</dbReference>
<keyword evidence="13 14" id="KW-0472">Membrane</keyword>
<keyword evidence="11 14" id="KW-1133">Transmembrane helix</keyword>
<dbReference type="CDD" id="cd00130">
    <property type="entry name" value="PAS"/>
    <property type="match status" value="1"/>
</dbReference>
<dbReference type="GO" id="GO:0005524">
    <property type="term" value="F:ATP binding"/>
    <property type="evidence" value="ECO:0007669"/>
    <property type="project" value="UniProtKB-KW"/>
</dbReference>
<protein>
    <recommendedName>
        <fullName evidence="3">histidine kinase</fullName>
        <ecNumber evidence="3">2.7.13.3</ecNumber>
    </recommendedName>
</protein>
<dbReference type="SUPFAM" id="SSF103190">
    <property type="entry name" value="Sensory domain-like"/>
    <property type="match status" value="1"/>
</dbReference>
<accession>A0A6M0PAF7</accession>
<dbReference type="GO" id="GO:0000155">
    <property type="term" value="F:phosphorelay sensor kinase activity"/>
    <property type="evidence" value="ECO:0007669"/>
    <property type="project" value="InterPro"/>
</dbReference>
<reference evidence="16 17" key="2">
    <citation type="submission" date="2020-03" db="EMBL/GenBank/DDBJ databases">
        <title>Bacillus aquiflavi sp. nov., isolated from yellow water of strong flavor Chinese baijiu in Yibin region of China.</title>
        <authorList>
            <person name="Xie J."/>
        </authorList>
    </citation>
    <scope>NUCLEOTIDE SEQUENCE [LARGE SCALE GENOMIC DNA]</scope>
    <source>
        <strain evidence="16 17">Gsoil 114</strain>
    </source>
</reference>
<dbReference type="Pfam" id="PF02518">
    <property type="entry name" value="HATPase_c"/>
    <property type="match status" value="1"/>
</dbReference>
<dbReference type="PRINTS" id="PR00344">
    <property type="entry name" value="BCTRLSENSOR"/>
</dbReference>
<dbReference type="InterPro" id="IPR033463">
    <property type="entry name" value="sCache_3"/>
</dbReference>
<dbReference type="AlphaFoldDB" id="A0A6M0PAF7"/>
<evidence type="ECO:0000256" key="2">
    <source>
        <dbReference type="ARBA" id="ARBA00004651"/>
    </source>
</evidence>
<evidence type="ECO:0000256" key="3">
    <source>
        <dbReference type="ARBA" id="ARBA00012438"/>
    </source>
</evidence>
<evidence type="ECO:0000256" key="13">
    <source>
        <dbReference type="ARBA" id="ARBA00023136"/>
    </source>
</evidence>
<dbReference type="SUPFAM" id="SSF55785">
    <property type="entry name" value="PYP-like sensor domain (PAS domain)"/>
    <property type="match status" value="1"/>
</dbReference>
<keyword evidence="9 16" id="KW-0418">Kinase</keyword>
<dbReference type="InterPro" id="IPR005467">
    <property type="entry name" value="His_kinase_dom"/>
</dbReference>
<keyword evidence="10" id="KW-0067">ATP-binding</keyword>
<evidence type="ECO:0000256" key="7">
    <source>
        <dbReference type="ARBA" id="ARBA00022692"/>
    </source>
</evidence>